<reference evidence="3 4" key="1">
    <citation type="submission" date="2016-01" db="EMBL/GenBank/DDBJ databases">
        <authorList>
            <person name="Oliw E.H."/>
        </authorList>
    </citation>
    <scope>NUCLEOTIDE SEQUENCE [LARGE SCALE GENOMIC DNA]</scope>
    <source>
        <strain evidence="3 4">MDcuke</strain>
    </source>
</reference>
<dbReference type="RefSeq" id="WP_233478691.1">
    <property type="nucleotide sequence ID" value="NZ_CP013970.1"/>
</dbReference>
<feature type="transmembrane region" description="Helical" evidence="2">
    <location>
        <begin position="106"/>
        <end position="126"/>
    </location>
</feature>
<evidence type="ECO:0000313" key="4">
    <source>
        <dbReference type="Proteomes" id="UP000264980"/>
    </source>
</evidence>
<dbReference type="PANTHER" id="PTHR36838:SF3">
    <property type="entry name" value="TRANSPORTER AUXIN EFFLUX CARRIER EC FAMILY"/>
    <property type="match status" value="1"/>
</dbReference>
<feature type="transmembrane region" description="Helical" evidence="2">
    <location>
        <begin position="80"/>
        <end position="100"/>
    </location>
</feature>
<proteinExistence type="predicted"/>
<feature type="transmembrane region" description="Helical" evidence="2">
    <location>
        <begin position="27"/>
        <end position="45"/>
    </location>
</feature>
<dbReference type="PANTHER" id="PTHR36838">
    <property type="entry name" value="AUXIN EFFLUX CARRIER FAMILY PROTEIN"/>
    <property type="match status" value="1"/>
</dbReference>
<protein>
    <submittedName>
        <fullName evidence="3">Permease</fullName>
    </submittedName>
</protein>
<keyword evidence="1" id="KW-0813">Transport</keyword>
<feature type="transmembrane region" description="Helical" evidence="2">
    <location>
        <begin position="232"/>
        <end position="251"/>
    </location>
</feature>
<name>A0A345CPR8_9GAMM</name>
<keyword evidence="2" id="KW-0812">Transmembrane</keyword>
<feature type="transmembrane region" description="Helical" evidence="2">
    <location>
        <begin position="133"/>
        <end position="152"/>
    </location>
</feature>
<feature type="transmembrane region" description="Helical" evidence="2">
    <location>
        <begin position="263"/>
        <end position="284"/>
    </location>
</feature>
<evidence type="ECO:0000313" key="3">
    <source>
        <dbReference type="EMBL" id="AXF75435.1"/>
    </source>
</evidence>
<evidence type="ECO:0000256" key="2">
    <source>
        <dbReference type="SAM" id="Phobius"/>
    </source>
</evidence>
<dbReference type="Proteomes" id="UP000264980">
    <property type="component" value="Chromosome"/>
</dbReference>
<evidence type="ECO:0000256" key="1">
    <source>
        <dbReference type="ARBA" id="ARBA00022448"/>
    </source>
</evidence>
<organism evidence="3 4">
    <name type="scientific">Erwinia tracheiphila</name>
    <dbReference type="NCBI Taxonomy" id="65700"/>
    <lineage>
        <taxon>Bacteria</taxon>
        <taxon>Pseudomonadati</taxon>
        <taxon>Pseudomonadota</taxon>
        <taxon>Gammaproteobacteria</taxon>
        <taxon>Enterobacterales</taxon>
        <taxon>Erwiniaceae</taxon>
        <taxon>Erwinia</taxon>
    </lineage>
</organism>
<feature type="transmembrane region" description="Helical" evidence="2">
    <location>
        <begin position="51"/>
        <end position="73"/>
    </location>
</feature>
<keyword evidence="2" id="KW-0472">Membrane</keyword>
<accession>A0A345CPR8</accession>
<feature type="transmembrane region" description="Helical" evidence="2">
    <location>
        <begin position="202"/>
        <end position="220"/>
    </location>
</feature>
<keyword evidence="2" id="KW-1133">Transmembrane helix</keyword>
<feature type="transmembrane region" description="Helical" evidence="2">
    <location>
        <begin position="164"/>
        <end position="186"/>
    </location>
</feature>
<gene>
    <name evidence="3" type="ORF">AV903_03835</name>
</gene>
<dbReference type="AlphaFoldDB" id="A0A345CPR8"/>
<dbReference type="EMBL" id="CP013970">
    <property type="protein sequence ID" value="AXF75435.1"/>
    <property type="molecule type" value="Genomic_DNA"/>
</dbReference>
<sequence>MTIFVPLIYLFAGWLAGKTAWNFKTTASLILTRVAIPVVITFNIATRSGSMSTIIIVTAISMLVMLMVSRYVLRDPVKSLCFSYLNIGWLGLPMATALFGNEAATIVIAAYVGSSIVGNSVGAAMLSGHRFNLFKLAETPPVLALIVGAALIPFSQQLPLWFDGLYNVAKFLMSFLGMAVLGIWLSKTELTLKDLRQEIHPYMFKSAVMLILISLILWLARTLDFRLVTDNFATLYLFCFLPPAANIIVLETHYLGTGRSAKIITCGTCISIIAIGLFAAAIAISRTMGLVS</sequence>